<dbReference type="PRINTS" id="PR00463">
    <property type="entry name" value="EP450I"/>
</dbReference>
<evidence type="ECO:0000313" key="4">
    <source>
        <dbReference type="EMBL" id="MFC3965309.1"/>
    </source>
</evidence>
<dbReference type="EMBL" id="JBHSAX010000019">
    <property type="protein sequence ID" value="MFC3965309.1"/>
    <property type="molecule type" value="Genomic_DNA"/>
</dbReference>
<keyword evidence="5" id="KW-1185">Reference proteome</keyword>
<keyword evidence="3" id="KW-0349">Heme</keyword>
<sequence>MTAIDPRRAEPVPTAPRGPRIWVWPALLWGMMRRGDDLIDEQFDRYGDVVWLPLPRFPHFLPGGAQLVLLRDPALIKPLFTAPDELVDSAGANRALELLYGDRSLFLLNGPDHRRLRRVLLPGLRGDALATWATFIADSAERETRTWFGRDRVLVHPSMLDLSLELILKMSLSIPDAEMSRWMPPMRELLATATSPQATFRYGLRQLGGLRLWRGFRRVRARCDELVFGEIARRRAHPEIEHSDLLDLLLRAEGEPLTDRELRDQLFTILIGGHETSATLASWVLERLVYHPDIYARAIAEARDGTGHEYMDAIVQETLRLRPPLAFVGRITRRNFALGEHVFPPNTLILPVIRAVHRSAELYPDPEVFRPERFLESRRTPFGHIPFGGGPHRCLGDHMGVFQTRSVVQSILRIADLSGVAAGGGERIRRKALVLVPAQGGILRATPLGRREGEAQMIKNVPHEHD</sequence>
<comment type="caution">
    <text evidence="4">The sequence shown here is derived from an EMBL/GenBank/DDBJ whole genome shotgun (WGS) entry which is preliminary data.</text>
</comment>
<comment type="similarity">
    <text evidence="2 3">Belongs to the cytochrome P450 family.</text>
</comment>
<dbReference type="InterPro" id="IPR036396">
    <property type="entry name" value="Cyt_P450_sf"/>
</dbReference>
<accession>A0ABV8DZN4</accession>
<dbReference type="Gene3D" id="1.10.630.10">
    <property type="entry name" value="Cytochrome P450"/>
    <property type="match status" value="1"/>
</dbReference>
<dbReference type="Pfam" id="PF00067">
    <property type="entry name" value="p450"/>
    <property type="match status" value="1"/>
</dbReference>
<keyword evidence="3" id="KW-0503">Monooxygenase</keyword>
<dbReference type="InterPro" id="IPR001128">
    <property type="entry name" value="Cyt_P450"/>
</dbReference>
<dbReference type="PROSITE" id="PS00086">
    <property type="entry name" value="CYTOCHROME_P450"/>
    <property type="match status" value="1"/>
</dbReference>
<keyword evidence="3" id="KW-0560">Oxidoreductase</keyword>
<keyword evidence="3" id="KW-0479">Metal-binding</keyword>
<dbReference type="InterPro" id="IPR002401">
    <property type="entry name" value="Cyt_P450_E_grp-I"/>
</dbReference>
<evidence type="ECO:0000256" key="2">
    <source>
        <dbReference type="ARBA" id="ARBA00010617"/>
    </source>
</evidence>
<evidence type="ECO:0000313" key="5">
    <source>
        <dbReference type="Proteomes" id="UP001595696"/>
    </source>
</evidence>
<dbReference type="InterPro" id="IPR050121">
    <property type="entry name" value="Cytochrome_P450_monoxygenase"/>
</dbReference>
<protein>
    <submittedName>
        <fullName evidence="4">Cytochrome P450</fullName>
    </submittedName>
</protein>
<dbReference type="PANTHER" id="PTHR24305:SF166">
    <property type="entry name" value="CYTOCHROME P450 12A4, MITOCHONDRIAL-RELATED"/>
    <property type="match status" value="1"/>
</dbReference>
<evidence type="ECO:0000256" key="3">
    <source>
        <dbReference type="RuleBase" id="RU000461"/>
    </source>
</evidence>
<dbReference type="RefSeq" id="WP_378615056.1">
    <property type="nucleotide sequence ID" value="NZ_JBHSAX010000019.1"/>
</dbReference>
<reference evidence="5" key="1">
    <citation type="journal article" date="2019" name="Int. J. Syst. Evol. Microbiol.">
        <title>The Global Catalogue of Microorganisms (GCM) 10K type strain sequencing project: providing services to taxonomists for standard genome sequencing and annotation.</title>
        <authorList>
            <consortium name="The Broad Institute Genomics Platform"/>
            <consortium name="The Broad Institute Genome Sequencing Center for Infectious Disease"/>
            <person name="Wu L."/>
            <person name="Ma J."/>
        </authorList>
    </citation>
    <scope>NUCLEOTIDE SEQUENCE [LARGE SCALE GENOMIC DNA]</scope>
    <source>
        <strain evidence="5">CGMCC 4.7330</strain>
    </source>
</reference>
<dbReference type="Proteomes" id="UP001595696">
    <property type="component" value="Unassembled WGS sequence"/>
</dbReference>
<gene>
    <name evidence="4" type="ORF">ACFO0B_25250</name>
</gene>
<evidence type="ECO:0000256" key="1">
    <source>
        <dbReference type="ARBA" id="ARBA00001971"/>
    </source>
</evidence>
<organism evidence="4 5">
    <name type="scientific">Nocardia jiangsuensis</name>
    <dbReference type="NCBI Taxonomy" id="1691563"/>
    <lineage>
        <taxon>Bacteria</taxon>
        <taxon>Bacillati</taxon>
        <taxon>Actinomycetota</taxon>
        <taxon>Actinomycetes</taxon>
        <taxon>Mycobacteriales</taxon>
        <taxon>Nocardiaceae</taxon>
        <taxon>Nocardia</taxon>
    </lineage>
</organism>
<keyword evidence="3" id="KW-0408">Iron</keyword>
<proteinExistence type="inferred from homology"/>
<dbReference type="InterPro" id="IPR017972">
    <property type="entry name" value="Cyt_P450_CS"/>
</dbReference>
<comment type="cofactor">
    <cofactor evidence="1">
        <name>heme</name>
        <dbReference type="ChEBI" id="CHEBI:30413"/>
    </cofactor>
</comment>
<name>A0ABV8DZN4_9NOCA</name>
<dbReference type="PRINTS" id="PR00385">
    <property type="entry name" value="P450"/>
</dbReference>
<dbReference type="SUPFAM" id="SSF48264">
    <property type="entry name" value="Cytochrome P450"/>
    <property type="match status" value="1"/>
</dbReference>
<dbReference type="PANTHER" id="PTHR24305">
    <property type="entry name" value="CYTOCHROME P450"/>
    <property type="match status" value="1"/>
</dbReference>